<sequence>MKRLLRNGIISPAGLKALLAGRLIRKLAPKKTDYAAVDIGSREIKVVQVSIADGSPVVTASGRLPTPVGALDTPINESELVNALNKVILASGIRVNEVIATISGDRVITRHVKLPVMPARELEAAVNFEIERFVPVPVEELIIRYVNLGVIKSGGERFFHLLLAAVPASFVYDYYGIFAKAGLNIAVIDLQSLSLWRLFSGLKTSAARKGTVGIFDIGASTTQFLVVRDRALQLTRTLPVGGNLLTRSLAAHYGLGYLEAQRMKEDEGELFSVEQAASATASAMQTDFSLRDGLTGLVREIRRSLDYYAAQENATAIERYIISGGTSKMKGFRDFFAEAMGTPVDFGYPGVPGVPGDDPTAARFDPAFAVVLGSALREVVE</sequence>
<dbReference type="Pfam" id="PF11104">
    <property type="entry name" value="PilM_2"/>
    <property type="match status" value="1"/>
</dbReference>
<dbReference type="EMBL" id="JAKOAV010000016">
    <property type="protein sequence ID" value="MDF9408615.1"/>
    <property type="molecule type" value="Genomic_DNA"/>
</dbReference>
<dbReference type="InterPro" id="IPR043129">
    <property type="entry name" value="ATPase_NBD"/>
</dbReference>
<dbReference type="NCBIfam" id="TIGR01175">
    <property type="entry name" value="pilM"/>
    <property type="match status" value="1"/>
</dbReference>
<organism evidence="1 2">
    <name type="scientific">Pelotomaculum isophthalicicum JI</name>
    <dbReference type="NCBI Taxonomy" id="947010"/>
    <lineage>
        <taxon>Bacteria</taxon>
        <taxon>Bacillati</taxon>
        <taxon>Bacillota</taxon>
        <taxon>Clostridia</taxon>
        <taxon>Eubacteriales</taxon>
        <taxon>Desulfotomaculaceae</taxon>
        <taxon>Pelotomaculum</taxon>
    </lineage>
</organism>
<dbReference type="CDD" id="cd24049">
    <property type="entry name" value="ASKHA_NBD_PilM"/>
    <property type="match status" value="1"/>
</dbReference>
<comment type="caution">
    <text evidence="1">The sequence shown here is derived from an EMBL/GenBank/DDBJ whole genome shotgun (WGS) entry which is preliminary data.</text>
</comment>
<keyword evidence="2" id="KW-1185">Reference proteome</keyword>
<dbReference type="Gene3D" id="3.30.1490.300">
    <property type="match status" value="1"/>
</dbReference>
<dbReference type="Proteomes" id="UP001154312">
    <property type="component" value="Unassembled WGS sequence"/>
</dbReference>
<dbReference type="InterPro" id="IPR005883">
    <property type="entry name" value="PilM"/>
</dbReference>
<dbReference type="RefSeq" id="WP_277443954.1">
    <property type="nucleotide sequence ID" value="NZ_JAKOAV010000016.1"/>
</dbReference>
<accession>A0A9X4GZC8</accession>
<dbReference type="AlphaFoldDB" id="A0A9X4GZC8"/>
<proteinExistence type="predicted"/>
<dbReference type="PANTHER" id="PTHR32432:SF3">
    <property type="entry name" value="ETHANOLAMINE UTILIZATION PROTEIN EUTJ"/>
    <property type="match status" value="1"/>
</dbReference>
<dbReference type="PIRSF" id="PIRSF019169">
    <property type="entry name" value="PilM"/>
    <property type="match status" value="1"/>
</dbReference>
<gene>
    <name evidence="1" type="primary">pilM</name>
    <name evidence="1" type="ORF">L7E55_09645</name>
</gene>
<reference evidence="1" key="1">
    <citation type="submission" date="2022-02" db="EMBL/GenBank/DDBJ databases">
        <authorList>
            <person name="Leng L."/>
        </authorList>
    </citation>
    <scope>NUCLEOTIDE SEQUENCE</scope>
    <source>
        <strain evidence="1">JI</strain>
    </source>
</reference>
<dbReference type="SUPFAM" id="SSF53067">
    <property type="entry name" value="Actin-like ATPase domain"/>
    <property type="match status" value="2"/>
</dbReference>
<evidence type="ECO:0000313" key="1">
    <source>
        <dbReference type="EMBL" id="MDF9408615.1"/>
    </source>
</evidence>
<evidence type="ECO:0000313" key="2">
    <source>
        <dbReference type="Proteomes" id="UP001154312"/>
    </source>
</evidence>
<dbReference type="InterPro" id="IPR050696">
    <property type="entry name" value="FtsA/MreB"/>
</dbReference>
<protein>
    <submittedName>
        <fullName evidence="1">Type IV pilus assembly protein PilM</fullName>
    </submittedName>
</protein>
<dbReference type="PANTHER" id="PTHR32432">
    <property type="entry name" value="CELL DIVISION PROTEIN FTSA-RELATED"/>
    <property type="match status" value="1"/>
</dbReference>
<name>A0A9X4GZC8_9FIRM</name>
<dbReference type="Gene3D" id="3.30.420.40">
    <property type="match status" value="2"/>
</dbReference>